<dbReference type="InterPro" id="IPR002881">
    <property type="entry name" value="DUF58"/>
</dbReference>
<dbReference type="KEGG" id="acaf:CA12_22670"/>
<sequence length="380" mass="40098">MLALLRLPKVVYDYFQRQWRNELTVCGKALVWCIALSGIGTVSVQMPLYQAFCALVMLLAVASGACSLLRPKVTMDVLLPERATAGSPVVGRATLTNRRRVPAFDVCVGFYDLPNEFAPTAETVAVPYLPGKGTAEASFTLRPRWRGRYELPPLRAWSTFPFHIGRGGGRTGQAIGSLLVRPRFHPLDRLPLPAGGGRGGNGGESGQREGHSAEYLGNRDLVPGELGVRLDARAWARTGRPVVRQYREERPAGVAVVFDPRCSPDAPPERFEAAVSRAAAVCEAVGRNGGDLVLFAAGAEVCRFRGGTGRAALETALDALAVVEPADPRSDPFAGPALWAGLDEVAAVALIASDDAAPGALAARLGAGGRTVISTPGGPA</sequence>
<keyword evidence="4" id="KW-1185">Reference proteome</keyword>
<feature type="compositionally biased region" description="Gly residues" evidence="1">
    <location>
        <begin position="194"/>
        <end position="205"/>
    </location>
</feature>
<dbReference type="Proteomes" id="UP000318741">
    <property type="component" value="Chromosome"/>
</dbReference>
<dbReference type="OrthoDB" id="9812729at2"/>
<dbReference type="PANTHER" id="PTHR34351:SF1">
    <property type="entry name" value="SLR1927 PROTEIN"/>
    <property type="match status" value="1"/>
</dbReference>
<dbReference type="AlphaFoldDB" id="A0A517P9X2"/>
<dbReference type="RefSeq" id="WP_145359033.1">
    <property type="nucleotide sequence ID" value="NZ_CP036265.1"/>
</dbReference>
<gene>
    <name evidence="3" type="ORF">CA12_22670</name>
</gene>
<organism evidence="3 4">
    <name type="scientific">Alienimonas californiensis</name>
    <dbReference type="NCBI Taxonomy" id="2527989"/>
    <lineage>
        <taxon>Bacteria</taxon>
        <taxon>Pseudomonadati</taxon>
        <taxon>Planctomycetota</taxon>
        <taxon>Planctomycetia</taxon>
        <taxon>Planctomycetales</taxon>
        <taxon>Planctomycetaceae</taxon>
        <taxon>Alienimonas</taxon>
    </lineage>
</organism>
<dbReference type="Pfam" id="PF01882">
    <property type="entry name" value="DUF58"/>
    <property type="match status" value="1"/>
</dbReference>
<dbReference type="PANTHER" id="PTHR34351">
    <property type="entry name" value="SLR1927 PROTEIN-RELATED"/>
    <property type="match status" value="1"/>
</dbReference>
<evidence type="ECO:0000313" key="3">
    <source>
        <dbReference type="EMBL" id="QDT16169.1"/>
    </source>
</evidence>
<evidence type="ECO:0000259" key="2">
    <source>
        <dbReference type="Pfam" id="PF01882"/>
    </source>
</evidence>
<accession>A0A517P9X2</accession>
<feature type="domain" description="DUF58" evidence="2">
    <location>
        <begin position="222"/>
        <end position="354"/>
    </location>
</feature>
<reference evidence="3 4" key="1">
    <citation type="submission" date="2019-02" db="EMBL/GenBank/DDBJ databases">
        <title>Deep-cultivation of Planctomycetes and their phenomic and genomic characterization uncovers novel biology.</title>
        <authorList>
            <person name="Wiegand S."/>
            <person name="Jogler M."/>
            <person name="Boedeker C."/>
            <person name="Pinto D."/>
            <person name="Vollmers J."/>
            <person name="Rivas-Marin E."/>
            <person name="Kohn T."/>
            <person name="Peeters S.H."/>
            <person name="Heuer A."/>
            <person name="Rast P."/>
            <person name="Oberbeckmann S."/>
            <person name="Bunk B."/>
            <person name="Jeske O."/>
            <person name="Meyerdierks A."/>
            <person name="Storesund J.E."/>
            <person name="Kallscheuer N."/>
            <person name="Luecker S."/>
            <person name="Lage O.M."/>
            <person name="Pohl T."/>
            <person name="Merkel B.J."/>
            <person name="Hornburger P."/>
            <person name="Mueller R.-W."/>
            <person name="Bruemmer F."/>
            <person name="Labrenz M."/>
            <person name="Spormann A.M."/>
            <person name="Op den Camp H."/>
            <person name="Overmann J."/>
            <person name="Amann R."/>
            <person name="Jetten M.S.M."/>
            <person name="Mascher T."/>
            <person name="Medema M.H."/>
            <person name="Devos D.P."/>
            <person name="Kaster A.-K."/>
            <person name="Ovreas L."/>
            <person name="Rohde M."/>
            <person name="Galperin M.Y."/>
            <person name="Jogler C."/>
        </authorList>
    </citation>
    <scope>NUCLEOTIDE SEQUENCE [LARGE SCALE GENOMIC DNA]</scope>
    <source>
        <strain evidence="3 4">CA12</strain>
    </source>
</reference>
<protein>
    <recommendedName>
        <fullName evidence="2">DUF58 domain-containing protein</fullName>
    </recommendedName>
</protein>
<evidence type="ECO:0000313" key="4">
    <source>
        <dbReference type="Proteomes" id="UP000318741"/>
    </source>
</evidence>
<name>A0A517P9X2_9PLAN</name>
<proteinExistence type="predicted"/>
<feature type="region of interest" description="Disordered" evidence="1">
    <location>
        <begin position="190"/>
        <end position="211"/>
    </location>
</feature>
<dbReference type="EMBL" id="CP036265">
    <property type="protein sequence ID" value="QDT16169.1"/>
    <property type="molecule type" value="Genomic_DNA"/>
</dbReference>
<evidence type="ECO:0000256" key="1">
    <source>
        <dbReference type="SAM" id="MobiDB-lite"/>
    </source>
</evidence>